<protein>
    <submittedName>
        <fullName evidence="6">Uncharacterized protein</fullName>
    </submittedName>
</protein>
<dbReference type="VEuPathDB" id="FungiDB:PC110_g17651"/>
<evidence type="ECO:0000313" key="7">
    <source>
        <dbReference type="Proteomes" id="UP000251314"/>
    </source>
</evidence>
<evidence type="ECO:0000313" key="2">
    <source>
        <dbReference type="EMBL" id="KAG2921676.1"/>
    </source>
</evidence>
<dbReference type="Proteomes" id="UP000735874">
    <property type="component" value="Unassembled WGS sequence"/>
</dbReference>
<dbReference type="EMBL" id="MJFZ01000696">
    <property type="protein sequence ID" value="RAW25949.1"/>
    <property type="molecule type" value="Genomic_DNA"/>
</dbReference>
<reference evidence="1" key="2">
    <citation type="submission" date="2018-10" db="EMBL/GenBank/DDBJ databases">
        <title>Effector identification in a new, highly contiguous assembly of the strawberry crown rot pathogen Phytophthora cactorum.</title>
        <authorList>
            <person name="Armitage A.D."/>
            <person name="Nellist C.F."/>
            <person name="Bates H."/>
            <person name="Vickerstaff R.J."/>
            <person name="Harrison R.J."/>
        </authorList>
    </citation>
    <scope>NUCLEOTIDE SEQUENCE</scope>
    <source>
        <strain evidence="1">15-7</strain>
        <strain evidence="2">4032</strain>
        <strain evidence="3">4040</strain>
        <strain evidence="4">P415</strain>
        <strain evidence="5">P421</strain>
    </source>
</reference>
<dbReference type="Proteomes" id="UP000760860">
    <property type="component" value="Unassembled WGS sequence"/>
</dbReference>
<dbReference type="EMBL" id="RCMK01000126">
    <property type="protein sequence ID" value="KAG2947712.1"/>
    <property type="molecule type" value="Genomic_DNA"/>
</dbReference>
<evidence type="ECO:0000313" key="1">
    <source>
        <dbReference type="EMBL" id="KAG2856986.1"/>
    </source>
</evidence>
<dbReference type="Proteomes" id="UP000774804">
    <property type="component" value="Unassembled WGS sequence"/>
</dbReference>
<organism evidence="6 7">
    <name type="scientific">Phytophthora cactorum</name>
    <dbReference type="NCBI Taxonomy" id="29920"/>
    <lineage>
        <taxon>Eukaryota</taxon>
        <taxon>Sar</taxon>
        <taxon>Stramenopiles</taxon>
        <taxon>Oomycota</taxon>
        <taxon>Peronosporomycetes</taxon>
        <taxon>Peronosporales</taxon>
        <taxon>Peronosporaceae</taxon>
        <taxon>Phytophthora</taxon>
    </lineage>
</organism>
<keyword evidence="7" id="KW-1185">Reference proteome</keyword>
<dbReference type="EMBL" id="RCMG01000308">
    <property type="protein sequence ID" value="KAG2856986.1"/>
    <property type="molecule type" value="Genomic_DNA"/>
</dbReference>
<dbReference type="EMBL" id="RCMV01000255">
    <property type="protein sequence ID" value="KAG3220613.1"/>
    <property type="molecule type" value="Genomic_DNA"/>
</dbReference>
<dbReference type="Proteomes" id="UP000736787">
    <property type="component" value="Unassembled WGS sequence"/>
</dbReference>
<dbReference type="OrthoDB" id="119838at2759"/>
<evidence type="ECO:0000313" key="4">
    <source>
        <dbReference type="EMBL" id="KAG2989102.1"/>
    </source>
</evidence>
<name>A0A329RNV2_9STRA</name>
<comment type="caution">
    <text evidence="6">The sequence shown here is derived from an EMBL/GenBank/DDBJ whole genome shotgun (WGS) entry which is preliminary data.</text>
</comment>
<evidence type="ECO:0000313" key="3">
    <source>
        <dbReference type="EMBL" id="KAG2947712.1"/>
    </source>
</evidence>
<sequence>MDAGYHARAKHADIRHHFVREIVERGTVELDFVDTQHQLADMLAKGLGTKILMFLREATGIKGKTTVQ</sequence>
<dbReference type="Proteomes" id="UP000697107">
    <property type="component" value="Unassembled WGS sequence"/>
</dbReference>
<dbReference type="AlphaFoldDB" id="A0A329RNV2"/>
<dbReference type="CDD" id="cd09272">
    <property type="entry name" value="RNase_HI_RT_Ty1"/>
    <property type="match status" value="1"/>
</dbReference>
<gene>
    <name evidence="6" type="ORF">PC110_g17651</name>
    <name evidence="1" type="ORF">PC113_g11082</name>
    <name evidence="2" type="ORF">PC115_g9450</name>
    <name evidence="3" type="ORF">PC117_g6585</name>
    <name evidence="4" type="ORF">PC118_g6360</name>
    <name evidence="5" type="ORF">PC129_g8638</name>
</gene>
<accession>A0A329RNV2</accession>
<dbReference type="EMBL" id="RCML01000140">
    <property type="protein sequence ID" value="KAG2989102.1"/>
    <property type="molecule type" value="Genomic_DNA"/>
</dbReference>
<dbReference type="EMBL" id="RCMI01000260">
    <property type="protein sequence ID" value="KAG2921676.1"/>
    <property type="molecule type" value="Genomic_DNA"/>
</dbReference>
<evidence type="ECO:0000313" key="6">
    <source>
        <dbReference type="EMBL" id="RAW25949.1"/>
    </source>
</evidence>
<proteinExistence type="predicted"/>
<reference evidence="6 7" key="1">
    <citation type="submission" date="2018-01" db="EMBL/GenBank/DDBJ databases">
        <title>Draft genome of the strawberry crown rot pathogen Phytophthora cactorum.</title>
        <authorList>
            <person name="Armitage A.D."/>
            <person name="Lysoe E."/>
            <person name="Nellist C.F."/>
            <person name="Harrison R.J."/>
            <person name="Brurberg M.B."/>
        </authorList>
    </citation>
    <scope>NUCLEOTIDE SEQUENCE [LARGE SCALE GENOMIC DNA]</scope>
    <source>
        <strain evidence="6 7">10300</strain>
    </source>
</reference>
<dbReference type="Proteomes" id="UP000251314">
    <property type="component" value="Unassembled WGS sequence"/>
</dbReference>
<evidence type="ECO:0000313" key="5">
    <source>
        <dbReference type="EMBL" id="KAG3220613.1"/>
    </source>
</evidence>